<dbReference type="EMBL" id="BDSP01000190">
    <property type="protein sequence ID" value="GAX22756.1"/>
    <property type="molecule type" value="Genomic_DNA"/>
</dbReference>
<dbReference type="GO" id="GO:0003868">
    <property type="term" value="F:4-hydroxyphenylpyruvate dioxygenase activity"/>
    <property type="evidence" value="ECO:0007669"/>
    <property type="project" value="UniProtKB-EC"/>
</dbReference>
<dbReference type="Gene3D" id="3.10.180.10">
    <property type="entry name" value="2,3-Dihydroxybiphenyl 1,2-Dioxygenase, domain 1"/>
    <property type="match status" value="3"/>
</dbReference>
<evidence type="ECO:0000313" key="5">
    <source>
        <dbReference type="EMBL" id="GAX22756.1"/>
    </source>
</evidence>
<dbReference type="Proteomes" id="UP000198406">
    <property type="component" value="Unassembled WGS sequence"/>
</dbReference>
<dbReference type="PANTHER" id="PTHR11959:SF1">
    <property type="entry name" value="4-HYDROXYPHENYLPYRUVATE DIOXYGENASE"/>
    <property type="match status" value="1"/>
</dbReference>
<dbReference type="OrthoDB" id="414569at2759"/>
<evidence type="ECO:0000256" key="4">
    <source>
        <dbReference type="ARBA" id="ARBA00023232"/>
    </source>
</evidence>
<reference evidence="5 6" key="1">
    <citation type="journal article" date="2015" name="Plant Cell">
        <title>Oil accumulation by the oleaginous diatom Fistulifera solaris as revealed by the genome and transcriptome.</title>
        <authorList>
            <person name="Tanaka T."/>
            <person name="Maeda Y."/>
            <person name="Veluchamy A."/>
            <person name="Tanaka M."/>
            <person name="Abida H."/>
            <person name="Marechal E."/>
            <person name="Bowler C."/>
            <person name="Muto M."/>
            <person name="Sunaga Y."/>
            <person name="Tanaka M."/>
            <person name="Yoshino T."/>
            <person name="Taniguchi T."/>
            <person name="Fukuda Y."/>
            <person name="Nemoto M."/>
            <person name="Matsumoto M."/>
            <person name="Wong P.S."/>
            <person name="Aburatani S."/>
            <person name="Fujibuchi W."/>
        </authorList>
    </citation>
    <scope>NUCLEOTIDE SEQUENCE [LARGE SCALE GENOMIC DNA]</scope>
    <source>
        <strain evidence="5 6">JPCC DA0580</strain>
    </source>
</reference>
<organism evidence="5 6">
    <name type="scientific">Fistulifera solaris</name>
    <name type="common">Oleaginous diatom</name>
    <dbReference type="NCBI Taxonomy" id="1519565"/>
    <lineage>
        <taxon>Eukaryota</taxon>
        <taxon>Sar</taxon>
        <taxon>Stramenopiles</taxon>
        <taxon>Ochrophyta</taxon>
        <taxon>Bacillariophyta</taxon>
        <taxon>Bacillariophyceae</taxon>
        <taxon>Bacillariophycidae</taxon>
        <taxon>Naviculales</taxon>
        <taxon>Naviculaceae</taxon>
        <taxon>Fistulifera</taxon>
    </lineage>
</organism>
<evidence type="ECO:0000256" key="1">
    <source>
        <dbReference type="ARBA" id="ARBA00005162"/>
    </source>
</evidence>
<accession>A0A1Z5K985</accession>
<dbReference type="InParanoid" id="A0A1Z5K985"/>
<keyword evidence="4" id="KW-0585">Phenylalanine catabolism</keyword>
<dbReference type="EC" id="1.13.11.27" evidence="2"/>
<dbReference type="AlphaFoldDB" id="A0A1Z5K985"/>
<evidence type="ECO:0000256" key="3">
    <source>
        <dbReference type="ARBA" id="ARBA00022878"/>
    </source>
</evidence>
<proteinExistence type="predicted"/>
<dbReference type="GO" id="GO:0006559">
    <property type="term" value="P:L-phenylalanine catabolic process"/>
    <property type="evidence" value="ECO:0007669"/>
    <property type="project" value="UniProtKB-KW"/>
</dbReference>
<gene>
    <name evidence="5" type="ORF">FisN_11Hh354</name>
</gene>
<sequence length="652" mass="73042">MDDPSTFQVSFSHVQLFVDHLDELSSYQRFQDRLNAFYQHHASGACDDVHSKKQAWEQLSGMISPPPFVSHGRDIVKQFVAGLGFRITRAGPQRLLVTSKDPQGVQFIITARNTEQNNSSSLFTNEKYDRFLQTHDGHLGIGVLGFAVNDIRGILQRYQEKHPKLIDSYQNIGQNVKVLEVYAYYRDSNKEQPDEGTILRFIGSSSDDAFYEATGFEKVKSEFHQPTYAAYFDHWVSNVHSRTDFLDTLHDTLGFTPKVDFNAGVVAAGEAQIESTVTGNTSLFQTTNPATALRDQSQVYLPINNALSDVGHVHGFLDQLGQGVQHIASRVESLVDFVQQANDHRLVLGEGFTFLQIPRSYYGILTSRDLEMEGGIDAATARKLLYALRTEDILSKDGAVDLTTDRDRIRAIIEPCISENESTAMLSEKKESLLECICLSRYRNLFLLLGSHVSEATYLAIVRNQILVDIQGEDLLYQIFTSNILQKQPKDEAPFLEFIQRVCSERHDENGCPVAIKPGCGGFGIRNFLTLFLSIEVSKAMRALSDAQAVSDTEAVEYCQAVVDCFTSQLNESDPILTAISNAMTEEGFCKEKIHALHLKGGNDGELEMWKKKGEEAEERKNAGNLALMECSARYNEQMKAIRQDRSKPTAL</sequence>
<comment type="pathway">
    <text evidence="1">Amino-acid degradation; L-phenylalanine degradation; acetoacetate and fumarate from L-phenylalanine: step 3/6.</text>
</comment>
<dbReference type="InterPro" id="IPR005956">
    <property type="entry name" value="4OHPhenylPyrv_dOase"/>
</dbReference>
<comment type="caution">
    <text evidence="5">The sequence shown here is derived from an EMBL/GenBank/DDBJ whole genome shotgun (WGS) entry which is preliminary data.</text>
</comment>
<dbReference type="PANTHER" id="PTHR11959">
    <property type="entry name" value="4-HYDROXYPHENYLPYRUVATE DIOXYGENASE"/>
    <property type="match status" value="1"/>
</dbReference>
<dbReference type="InterPro" id="IPR029068">
    <property type="entry name" value="Glyas_Bleomycin-R_OHBP_Dase"/>
</dbReference>
<dbReference type="GO" id="GO:0006572">
    <property type="term" value="P:L-tyrosine catabolic process"/>
    <property type="evidence" value="ECO:0007669"/>
    <property type="project" value="UniProtKB-KW"/>
</dbReference>
<keyword evidence="3" id="KW-0828">Tyrosine catabolism</keyword>
<name>A0A1Z5K985_FISSO</name>
<protein>
    <recommendedName>
        <fullName evidence="2">4-hydroxyphenylpyruvate dioxygenase</fullName>
        <ecNumber evidence="2">1.13.11.27</ecNumber>
    </recommendedName>
</protein>
<keyword evidence="6" id="KW-1185">Reference proteome</keyword>
<evidence type="ECO:0000313" key="6">
    <source>
        <dbReference type="Proteomes" id="UP000198406"/>
    </source>
</evidence>
<dbReference type="SUPFAM" id="SSF54593">
    <property type="entry name" value="Glyoxalase/Bleomycin resistance protein/Dihydroxybiphenyl dioxygenase"/>
    <property type="match status" value="1"/>
</dbReference>
<evidence type="ECO:0000256" key="2">
    <source>
        <dbReference type="ARBA" id="ARBA00013222"/>
    </source>
</evidence>